<dbReference type="PANTHER" id="PTHR33973:SF4">
    <property type="entry name" value="OS07G0153300 PROTEIN"/>
    <property type="match status" value="1"/>
</dbReference>
<evidence type="ECO:0000313" key="3">
    <source>
        <dbReference type="Proteomes" id="UP000886520"/>
    </source>
</evidence>
<evidence type="ECO:0008006" key="4">
    <source>
        <dbReference type="Google" id="ProtNLM"/>
    </source>
</evidence>
<organism evidence="2 3">
    <name type="scientific">Adiantum capillus-veneris</name>
    <name type="common">Maidenhair fern</name>
    <dbReference type="NCBI Taxonomy" id="13818"/>
    <lineage>
        <taxon>Eukaryota</taxon>
        <taxon>Viridiplantae</taxon>
        <taxon>Streptophyta</taxon>
        <taxon>Embryophyta</taxon>
        <taxon>Tracheophyta</taxon>
        <taxon>Polypodiopsida</taxon>
        <taxon>Polypodiidae</taxon>
        <taxon>Polypodiales</taxon>
        <taxon>Pteridineae</taxon>
        <taxon>Pteridaceae</taxon>
        <taxon>Vittarioideae</taxon>
        <taxon>Adiantum</taxon>
    </lineage>
</organism>
<dbReference type="InterPro" id="IPR010775">
    <property type="entry name" value="DUF1365"/>
</dbReference>
<evidence type="ECO:0000313" key="2">
    <source>
        <dbReference type="EMBL" id="KAI5068986.1"/>
    </source>
</evidence>
<proteinExistence type="predicted"/>
<keyword evidence="1" id="KW-1133">Transmembrane helix</keyword>
<accession>A0A9D4UKC5</accession>
<dbReference type="EMBL" id="JABFUD020000015">
    <property type="protein sequence ID" value="KAI5068986.1"/>
    <property type="molecule type" value="Genomic_DNA"/>
</dbReference>
<dbReference type="AlphaFoldDB" id="A0A9D4UKC5"/>
<name>A0A9D4UKC5_ADICA</name>
<gene>
    <name evidence="2" type="ORF">GOP47_0015287</name>
</gene>
<protein>
    <recommendedName>
        <fullName evidence="4">DUF1365 domain-containing protein</fullName>
    </recommendedName>
</protein>
<dbReference type="OrthoDB" id="3340520at2759"/>
<dbReference type="PANTHER" id="PTHR33973">
    <property type="entry name" value="OS07G0153300 PROTEIN"/>
    <property type="match status" value="1"/>
</dbReference>
<sequence>MSEMNRREEASSLQQLRGLLWIIVRTTFYSLLLSISLLFRQAIAAFLRTRQGTGPVSAAFLRSEGGKRGAISFFKGAVWHERKSPSLHKFSYSVRYALVNLDCAPSSFTATAAHHHMTASNARSIAGTTGPVYLLTVPTSVGYEQNPLSVYYCFNDDETCLLVCIAEVTNTPWGERVTFLFDPTGDAVAKPLHVSPFMDMSGVWQMKACVPDQNITIRIKVDHPEHGIYFTASLFATRVDCFGTSSERFFWLMPHKTALGIYWQALLLWWKGVGFCKHPKYIDGNAYRGHAISKDKEISLKGQDIPSEDSSSCSYLLKTSALKCARSYSWTEAHWPWT</sequence>
<feature type="transmembrane region" description="Helical" evidence="1">
    <location>
        <begin position="20"/>
        <end position="39"/>
    </location>
</feature>
<keyword evidence="1" id="KW-0812">Transmembrane</keyword>
<evidence type="ECO:0000256" key="1">
    <source>
        <dbReference type="SAM" id="Phobius"/>
    </source>
</evidence>
<dbReference type="Pfam" id="PF07103">
    <property type="entry name" value="DUF1365"/>
    <property type="match status" value="1"/>
</dbReference>
<keyword evidence="3" id="KW-1185">Reference proteome</keyword>
<reference evidence="2" key="1">
    <citation type="submission" date="2021-01" db="EMBL/GenBank/DDBJ databases">
        <title>Adiantum capillus-veneris genome.</title>
        <authorList>
            <person name="Fang Y."/>
            <person name="Liao Q."/>
        </authorList>
    </citation>
    <scope>NUCLEOTIDE SEQUENCE</scope>
    <source>
        <strain evidence="2">H3</strain>
        <tissue evidence="2">Leaf</tissue>
    </source>
</reference>
<keyword evidence="1" id="KW-0472">Membrane</keyword>
<comment type="caution">
    <text evidence="2">The sequence shown here is derived from an EMBL/GenBank/DDBJ whole genome shotgun (WGS) entry which is preliminary data.</text>
</comment>
<dbReference type="Proteomes" id="UP000886520">
    <property type="component" value="Chromosome 15"/>
</dbReference>